<dbReference type="Proteomes" id="UP001597049">
    <property type="component" value="Unassembled WGS sequence"/>
</dbReference>
<comment type="caution">
    <text evidence="3">The sequence shown here is derived from an EMBL/GenBank/DDBJ whole genome shotgun (WGS) entry which is preliminary data.</text>
</comment>
<dbReference type="InterPro" id="IPR000305">
    <property type="entry name" value="GIY-YIG_endonuc"/>
</dbReference>
<proteinExistence type="inferred from homology"/>
<evidence type="ECO:0000313" key="3">
    <source>
        <dbReference type="EMBL" id="MFD0931759.1"/>
    </source>
</evidence>
<reference evidence="4" key="1">
    <citation type="journal article" date="2019" name="Int. J. Syst. Evol. Microbiol.">
        <title>The Global Catalogue of Microorganisms (GCM) 10K type strain sequencing project: providing services to taxonomists for standard genome sequencing and annotation.</title>
        <authorList>
            <consortium name="The Broad Institute Genomics Platform"/>
            <consortium name="The Broad Institute Genome Sequencing Center for Infectious Disease"/>
            <person name="Wu L."/>
            <person name="Ma J."/>
        </authorList>
    </citation>
    <scope>NUCLEOTIDE SEQUENCE [LARGE SCALE GENOMIC DNA]</scope>
    <source>
        <strain evidence="4">CCUG 56752</strain>
    </source>
</reference>
<organism evidence="3 4">
    <name type="scientific">Psychroflexus salinarum</name>
    <dbReference type="NCBI Taxonomy" id="546024"/>
    <lineage>
        <taxon>Bacteria</taxon>
        <taxon>Pseudomonadati</taxon>
        <taxon>Bacteroidota</taxon>
        <taxon>Flavobacteriia</taxon>
        <taxon>Flavobacteriales</taxon>
        <taxon>Flavobacteriaceae</taxon>
        <taxon>Psychroflexus</taxon>
    </lineage>
</organism>
<name>A0ABW3GNF4_9FLAO</name>
<feature type="domain" description="GIY-YIG" evidence="2">
    <location>
        <begin position="1"/>
        <end position="72"/>
    </location>
</feature>
<dbReference type="InterPro" id="IPR035901">
    <property type="entry name" value="GIY-YIG_endonuc_sf"/>
</dbReference>
<dbReference type="Gene3D" id="3.40.1440.10">
    <property type="entry name" value="GIY-YIG endonuclease"/>
    <property type="match status" value="1"/>
</dbReference>
<dbReference type="EMBL" id="JBHTIV010000005">
    <property type="protein sequence ID" value="MFD0931759.1"/>
    <property type="molecule type" value="Genomic_DNA"/>
</dbReference>
<dbReference type="RefSeq" id="WP_379657089.1">
    <property type="nucleotide sequence ID" value="NZ_JBHTIV010000005.1"/>
</dbReference>
<accession>A0ABW3GNF4</accession>
<dbReference type="CDD" id="cd10449">
    <property type="entry name" value="GIY-YIG_SLX1_like"/>
    <property type="match status" value="1"/>
</dbReference>
<gene>
    <name evidence="3" type="ORF">ACFQ0R_04010</name>
</gene>
<dbReference type="SUPFAM" id="SSF82771">
    <property type="entry name" value="GIY-YIG endonuclease"/>
    <property type="match status" value="1"/>
</dbReference>
<evidence type="ECO:0000256" key="1">
    <source>
        <dbReference type="ARBA" id="ARBA00007435"/>
    </source>
</evidence>
<dbReference type="PROSITE" id="PS50164">
    <property type="entry name" value="GIY_YIG"/>
    <property type="match status" value="1"/>
</dbReference>
<dbReference type="Pfam" id="PF01541">
    <property type="entry name" value="GIY-YIG"/>
    <property type="match status" value="1"/>
</dbReference>
<dbReference type="InterPro" id="IPR050190">
    <property type="entry name" value="UPF0213_domain"/>
</dbReference>
<dbReference type="PANTHER" id="PTHR34477:SF1">
    <property type="entry name" value="UPF0213 PROTEIN YHBQ"/>
    <property type="match status" value="1"/>
</dbReference>
<comment type="similarity">
    <text evidence="1">Belongs to the UPF0213 family.</text>
</comment>
<dbReference type="PANTHER" id="PTHR34477">
    <property type="entry name" value="UPF0213 PROTEIN YHBQ"/>
    <property type="match status" value="1"/>
</dbReference>
<evidence type="ECO:0000259" key="2">
    <source>
        <dbReference type="PROSITE" id="PS50164"/>
    </source>
</evidence>
<protein>
    <submittedName>
        <fullName evidence="3">GIY-YIG nuclease family protein</fullName>
    </submittedName>
</protein>
<evidence type="ECO:0000313" key="4">
    <source>
        <dbReference type="Proteomes" id="UP001597049"/>
    </source>
</evidence>
<keyword evidence="4" id="KW-1185">Reference proteome</keyword>
<sequence length="72" mass="8812">MQYFTYILESLKDGRFYIGQTQDLNKRLEEQNRGFSRCTKPYRPWKLIWQQSLNTRKEAYQLEQNSINVHPI</sequence>